<accession>A0A5N4ACH5</accession>
<name>A0A5N4ACH5_PHOPY</name>
<feature type="region of interest" description="Disordered" evidence="1">
    <location>
        <begin position="61"/>
        <end position="85"/>
    </location>
</feature>
<organism evidence="2 3">
    <name type="scientific">Photinus pyralis</name>
    <name type="common">Common eastern firefly</name>
    <name type="synonym">Lampyris pyralis</name>
    <dbReference type="NCBI Taxonomy" id="7054"/>
    <lineage>
        <taxon>Eukaryota</taxon>
        <taxon>Metazoa</taxon>
        <taxon>Ecdysozoa</taxon>
        <taxon>Arthropoda</taxon>
        <taxon>Hexapoda</taxon>
        <taxon>Insecta</taxon>
        <taxon>Pterygota</taxon>
        <taxon>Neoptera</taxon>
        <taxon>Endopterygota</taxon>
        <taxon>Coleoptera</taxon>
        <taxon>Polyphaga</taxon>
        <taxon>Elateriformia</taxon>
        <taxon>Elateroidea</taxon>
        <taxon>Lampyridae</taxon>
        <taxon>Lampyrinae</taxon>
        <taxon>Photinus</taxon>
    </lineage>
</organism>
<dbReference type="Proteomes" id="UP000327044">
    <property type="component" value="Unassembled WGS sequence"/>
</dbReference>
<dbReference type="AlphaFoldDB" id="A0A5N4ACH5"/>
<dbReference type="InParanoid" id="A0A5N4ACH5"/>
<sequence length="85" mass="10010">MQSQKISTIAFVNYLAHYIRNNPTKSPQEIARDGETVWRCMTESEKQPFRDIADCARRLKRTKSKRSKVSRKKEFKNETQAFSGR</sequence>
<dbReference type="InterPro" id="IPR036910">
    <property type="entry name" value="HMG_box_dom_sf"/>
</dbReference>
<keyword evidence="3" id="KW-1185">Reference proteome</keyword>
<evidence type="ECO:0008006" key="4">
    <source>
        <dbReference type="Google" id="ProtNLM"/>
    </source>
</evidence>
<dbReference type="GO" id="GO:0005634">
    <property type="term" value="C:nucleus"/>
    <property type="evidence" value="ECO:0007669"/>
    <property type="project" value="UniProtKB-ARBA"/>
</dbReference>
<evidence type="ECO:0000256" key="1">
    <source>
        <dbReference type="SAM" id="MobiDB-lite"/>
    </source>
</evidence>
<feature type="compositionally biased region" description="Basic residues" evidence="1">
    <location>
        <begin position="61"/>
        <end position="74"/>
    </location>
</feature>
<gene>
    <name evidence="2" type="ORF">PPYR_11855</name>
</gene>
<proteinExistence type="predicted"/>
<evidence type="ECO:0000313" key="2">
    <source>
        <dbReference type="EMBL" id="KAB0795016.1"/>
    </source>
</evidence>
<reference evidence="2 3" key="1">
    <citation type="journal article" date="2018" name="Elife">
        <title>Firefly genomes illuminate parallel origins of bioluminescence in beetles.</title>
        <authorList>
            <person name="Fallon T.R."/>
            <person name="Lower S.E."/>
            <person name="Chang C.H."/>
            <person name="Bessho-Uehara M."/>
            <person name="Martin G.J."/>
            <person name="Bewick A.J."/>
            <person name="Behringer M."/>
            <person name="Debat H.J."/>
            <person name="Wong I."/>
            <person name="Day J.C."/>
            <person name="Suvorov A."/>
            <person name="Silva C.J."/>
            <person name="Stanger-Hall K.F."/>
            <person name="Hall D.W."/>
            <person name="Schmitz R.J."/>
            <person name="Nelson D.R."/>
            <person name="Lewis S.M."/>
            <person name="Shigenobu S."/>
            <person name="Bybee S.M."/>
            <person name="Larracuente A.M."/>
            <person name="Oba Y."/>
            <person name="Weng J.K."/>
        </authorList>
    </citation>
    <scope>NUCLEOTIDE SEQUENCE [LARGE SCALE GENOMIC DNA]</scope>
    <source>
        <strain evidence="2">1611_PpyrPB1</strain>
        <tissue evidence="2">Whole body</tissue>
    </source>
</reference>
<protein>
    <recommendedName>
        <fullName evidence="4">HMG box domain-containing protein</fullName>
    </recommendedName>
</protein>
<evidence type="ECO:0000313" key="3">
    <source>
        <dbReference type="Proteomes" id="UP000327044"/>
    </source>
</evidence>
<dbReference type="Gene3D" id="1.10.30.10">
    <property type="entry name" value="High mobility group box domain"/>
    <property type="match status" value="1"/>
</dbReference>
<dbReference type="SUPFAM" id="SSF47095">
    <property type="entry name" value="HMG-box"/>
    <property type="match status" value="1"/>
</dbReference>
<comment type="caution">
    <text evidence="2">The sequence shown here is derived from an EMBL/GenBank/DDBJ whole genome shotgun (WGS) entry which is preliminary data.</text>
</comment>
<dbReference type="EMBL" id="VVIM01000008">
    <property type="protein sequence ID" value="KAB0795016.1"/>
    <property type="molecule type" value="Genomic_DNA"/>
</dbReference>